<dbReference type="EMBL" id="JAUESC010000384">
    <property type="protein sequence ID" value="KAK0580954.1"/>
    <property type="molecule type" value="Genomic_DNA"/>
</dbReference>
<sequence length="196" mass="22142">MEREREDFGQPGGATSPPGRGGRVAHTGAEAAPGRGAHGLNHGQPMWPTAWAVLSRAPSRYLKQLRKPHRGYVTFSIWSSLRAHYSKLRKEGIWPVGENSRLPTEDRLCKAGFQLASYCNVYSVSSESVDHLFLHCPLTAALWEAVFSVFQRQVSVDSWSAFFSQAMLVSFSDHEWVLWKAIIHAMVWSVWFVRNK</sequence>
<reference evidence="3" key="2">
    <citation type="submission" date="2023-06" db="EMBL/GenBank/DDBJ databases">
        <authorList>
            <person name="Swenson N.G."/>
            <person name="Wegrzyn J.L."/>
            <person name="Mcevoy S.L."/>
        </authorList>
    </citation>
    <scope>NUCLEOTIDE SEQUENCE</scope>
    <source>
        <strain evidence="3">NS2018</strain>
        <tissue evidence="3">Leaf</tissue>
    </source>
</reference>
<name>A0AA39RVC8_ACESA</name>
<gene>
    <name evidence="3" type="ORF">LWI29_008037</name>
</gene>
<proteinExistence type="predicted"/>
<evidence type="ECO:0000259" key="2">
    <source>
        <dbReference type="Pfam" id="PF13966"/>
    </source>
</evidence>
<evidence type="ECO:0000256" key="1">
    <source>
        <dbReference type="SAM" id="MobiDB-lite"/>
    </source>
</evidence>
<protein>
    <recommendedName>
        <fullName evidence="2">Reverse transcriptase zinc-binding domain-containing protein</fullName>
    </recommendedName>
</protein>
<dbReference type="AlphaFoldDB" id="A0AA39RVC8"/>
<comment type="caution">
    <text evidence="3">The sequence shown here is derived from an EMBL/GenBank/DDBJ whole genome shotgun (WGS) entry which is preliminary data.</text>
</comment>
<accession>A0AA39RVC8</accession>
<dbReference type="InterPro" id="IPR026960">
    <property type="entry name" value="RVT-Znf"/>
</dbReference>
<dbReference type="Pfam" id="PF13966">
    <property type="entry name" value="zf-RVT"/>
    <property type="match status" value="1"/>
</dbReference>
<keyword evidence="4" id="KW-1185">Reference proteome</keyword>
<reference evidence="3" key="1">
    <citation type="journal article" date="2022" name="Plant J.">
        <title>Strategies of tolerance reflected in two North American maple genomes.</title>
        <authorList>
            <person name="McEvoy S.L."/>
            <person name="Sezen U.U."/>
            <person name="Trouern-Trend A."/>
            <person name="McMahon S.M."/>
            <person name="Schaberg P.G."/>
            <person name="Yang J."/>
            <person name="Wegrzyn J.L."/>
            <person name="Swenson N.G."/>
        </authorList>
    </citation>
    <scope>NUCLEOTIDE SEQUENCE</scope>
    <source>
        <strain evidence="3">NS2018</strain>
    </source>
</reference>
<dbReference type="Proteomes" id="UP001168877">
    <property type="component" value="Unassembled WGS sequence"/>
</dbReference>
<evidence type="ECO:0000313" key="3">
    <source>
        <dbReference type="EMBL" id="KAK0580954.1"/>
    </source>
</evidence>
<organism evidence="3 4">
    <name type="scientific">Acer saccharum</name>
    <name type="common">Sugar maple</name>
    <dbReference type="NCBI Taxonomy" id="4024"/>
    <lineage>
        <taxon>Eukaryota</taxon>
        <taxon>Viridiplantae</taxon>
        <taxon>Streptophyta</taxon>
        <taxon>Embryophyta</taxon>
        <taxon>Tracheophyta</taxon>
        <taxon>Spermatophyta</taxon>
        <taxon>Magnoliopsida</taxon>
        <taxon>eudicotyledons</taxon>
        <taxon>Gunneridae</taxon>
        <taxon>Pentapetalae</taxon>
        <taxon>rosids</taxon>
        <taxon>malvids</taxon>
        <taxon>Sapindales</taxon>
        <taxon>Sapindaceae</taxon>
        <taxon>Hippocastanoideae</taxon>
        <taxon>Acereae</taxon>
        <taxon>Acer</taxon>
    </lineage>
</organism>
<feature type="domain" description="Reverse transcriptase zinc-binding" evidence="2">
    <location>
        <begin position="99"/>
        <end position="143"/>
    </location>
</feature>
<evidence type="ECO:0000313" key="4">
    <source>
        <dbReference type="Proteomes" id="UP001168877"/>
    </source>
</evidence>
<feature type="region of interest" description="Disordered" evidence="1">
    <location>
        <begin position="1"/>
        <end position="41"/>
    </location>
</feature>